<dbReference type="InterPro" id="IPR016137">
    <property type="entry name" value="RGS"/>
</dbReference>
<dbReference type="PANTHER" id="PTHR46848:SF1">
    <property type="entry name" value="REGULATOR OF G-PROTEIN SIGNALING 3"/>
    <property type="match status" value="1"/>
</dbReference>
<evidence type="ECO:0000313" key="6">
    <source>
        <dbReference type="EnsemblMetazoa" id="Aqu2.1.19430_001"/>
    </source>
</evidence>
<accession>A0A1X7TWA9</accession>
<dbReference type="InterPro" id="IPR044926">
    <property type="entry name" value="RGS_subdomain_2"/>
</dbReference>
<dbReference type="Gene3D" id="2.60.40.150">
    <property type="entry name" value="C2 domain"/>
    <property type="match status" value="1"/>
</dbReference>
<evidence type="ECO:0000256" key="1">
    <source>
        <dbReference type="SAM" id="MobiDB-lite"/>
    </source>
</evidence>
<dbReference type="InterPro" id="IPR036034">
    <property type="entry name" value="PDZ_sf"/>
</dbReference>
<dbReference type="SUPFAM" id="SSF48065">
    <property type="entry name" value="DBL homology domain (DH-domain)"/>
    <property type="match status" value="1"/>
</dbReference>
<dbReference type="SUPFAM" id="SSF50729">
    <property type="entry name" value="PH domain-like"/>
    <property type="match status" value="1"/>
</dbReference>
<protein>
    <submittedName>
        <fullName evidence="6">Uncharacterized protein</fullName>
    </submittedName>
</protein>
<dbReference type="PRINTS" id="PR01301">
    <property type="entry name" value="RGSPROTEIN"/>
</dbReference>
<dbReference type="PROSITE" id="PS50003">
    <property type="entry name" value="PH_DOMAIN"/>
    <property type="match status" value="1"/>
</dbReference>
<feature type="domain" description="DH" evidence="3">
    <location>
        <begin position="506"/>
        <end position="688"/>
    </location>
</feature>
<feature type="domain" description="RGS" evidence="5">
    <location>
        <begin position="1029"/>
        <end position="1144"/>
    </location>
</feature>
<feature type="region of interest" description="Disordered" evidence="1">
    <location>
        <begin position="863"/>
        <end position="884"/>
    </location>
</feature>
<dbReference type="STRING" id="400682.A0A1X7TWA9"/>
<organism evidence="6">
    <name type="scientific">Amphimedon queenslandica</name>
    <name type="common">Sponge</name>
    <dbReference type="NCBI Taxonomy" id="400682"/>
    <lineage>
        <taxon>Eukaryota</taxon>
        <taxon>Metazoa</taxon>
        <taxon>Porifera</taxon>
        <taxon>Demospongiae</taxon>
        <taxon>Heteroscleromorpha</taxon>
        <taxon>Haplosclerida</taxon>
        <taxon>Niphatidae</taxon>
        <taxon>Amphimedon</taxon>
    </lineage>
</organism>
<dbReference type="SMART" id="SM00228">
    <property type="entry name" value="PDZ"/>
    <property type="match status" value="1"/>
</dbReference>
<dbReference type="InterPro" id="IPR000219">
    <property type="entry name" value="DH_dom"/>
</dbReference>
<dbReference type="GO" id="GO:0005634">
    <property type="term" value="C:nucleus"/>
    <property type="evidence" value="ECO:0007669"/>
    <property type="project" value="TreeGrafter"/>
</dbReference>
<dbReference type="PROSITE" id="PS50132">
    <property type="entry name" value="RGS"/>
    <property type="match status" value="1"/>
</dbReference>
<feature type="region of interest" description="Disordered" evidence="1">
    <location>
        <begin position="330"/>
        <end position="394"/>
    </location>
</feature>
<evidence type="ECO:0000259" key="4">
    <source>
        <dbReference type="PROSITE" id="PS50106"/>
    </source>
</evidence>
<dbReference type="InterPro" id="IPR001478">
    <property type="entry name" value="PDZ"/>
</dbReference>
<dbReference type="PANTHER" id="PTHR46848">
    <property type="entry name" value="REGULATOR OF G-PROTEIN SIGNALING 3"/>
    <property type="match status" value="1"/>
</dbReference>
<dbReference type="InParanoid" id="A0A1X7TWA9"/>
<dbReference type="Gene3D" id="1.10.167.10">
    <property type="entry name" value="Regulator of G-protein Signalling 4, domain 2"/>
    <property type="match status" value="1"/>
</dbReference>
<dbReference type="AlphaFoldDB" id="A0A1X7TWA9"/>
<dbReference type="InterPro" id="IPR035892">
    <property type="entry name" value="C2_domain_sf"/>
</dbReference>
<dbReference type="InterPro" id="IPR001849">
    <property type="entry name" value="PH_domain"/>
</dbReference>
<feature type="region of interest" description="Disordered" evidence="1">
    <location>
        <begin position="292"/>
        <end position="318"/>
    </location>
</feature>
<dbReference type="InterPro" id="IPR055251">
    <property type="entry name" value="SOS1_NGEF_PH"/>
</dbReference>
<dbReference type="Pfam" id="PF00615">
    <property type="entry name" value="RGS"/>
    <property type="match status" value="1"/>
</dbReference>
<dbReference type="InterPro" id="IPR035899">
    <property type="entry name" value="DBL_dom_sf"/>
</dbReference>
<evidence type="ECO:0000259" key="2">
    <source>
        <dbReference type="PROSITE" id="PS50003"/>
    </source>
</evidence>
<dbReference type="SMART" id="SM00315">
    <property type="entry name" value="RGS"/>
    <property type="match status" value="1"/>
</dbReference>
<reference evidence="6" key="1">
    <citation type="submission" date="2017-05" db="UniProtKB">
        <authorList>
            <consortium name="EnsemblMetazoa"/>
        </authorList>
    </citation>
    <scope>IDENTIFICATION</scope>
</reference>
<dbReference type="Gene3D" id="2.30.29.30">
    <property type="entry name" value="Pleckstrin-homology domain (PH domain)/Phosphotyrosine-binding domain (PTB)"/>
    <property type="match status" value="1"/>
</dbReference>
<name>A0A1X7TWA9_AMPQE</name>
<dbReference type="eggNOG" id="KOG3589">
    <property type="taxonomic scope" value="Eukaryota"/>
</dbReference>
<feature type="domain" description="PH" evidence="2">
    <location>
        <begin position="724"/>
        <end position="825"/>
    </location>
</feature>
<feature type="region of interest" description="Disordered" evidence="1">
    <location>
        <begin position="912"/>
        <end position="941"/>
    </location>
</feature>
<evidence type="ECO:0000259" key="3">
    <source>
        <dbReference type="PROSITE" id="PS50010"/>
    </source>
</evidence>
<dbReference type="Pfam" id="PF00621">
    <property type="entry name" value="RhoGEF"/>
    <property type="match status" value="1"/>
</dbReference>
<dbReference type="EnsemblMetazoa" id="Aqu2.1.19430_001">
    <property type="protein sequence ID" value="Aqu2.1.19430_001"/>
    <property type="gene ID" value="Aqu2.1.19430"/>
</dbReference>
<dbReference type="Gene3D" id="1.20.900.10">
    <property type="entry name" value="Dbl homology (DH) domain"/>
    <property type="match status" value="1"/>
</dbReference>
<dbReference type="GO" id="GO:0005886">
    <property type="term" value="C:plasma membrane"/>
    <property type="evidence" value="ECO:0007669"/>
    <property type="project" value="TreeGrafter"/>
</dbReference>
<dbReference type="SMART" id="SM00233">
    <property type="entry name" value="PH"/>
    <property type="match status" value="1"/>
</dbReference>
<dbReference type="SUPFAM" id="SSF48097">
    <property type="entry name" value="Regulator of G-protein signaling, RGS"/>
    <property type="match status" value="1"/>
</dbReference>
<feature type="compositionally biased region" description="Gly residues" evidence="1">
    <location>
        <begin position="369"/>
        <end position="379"/>
    </location>
</feature>
<dbReference type="Gene3D" id="2.30.42.10">
    <property type="match status" value="1"/>
</dbReference>
<feature type="domain" description="PDZ" evidence="4">
    <location>
        <begin position="98"/>
        <end position="175"/>
    </location>
</feature>
<dbReference type="InterPro" id="IPR011993">
    <property type="entry name" value="PH-like_dom_sf"/>
</dbReference>
<dbReference type="InterPro" id="IPR036305">
    <property type="entry name" value="RGS_sf"/>
</dbReference>
<dbReference type="FunFam" id="1.10.167.10:FF:000001">
    <property type="entry name" value="Putative regulator of g-protein signaling 12"/>
    <property type="match status" value="1"/>
</dbReference>
<evidence type="ECO:0000259" key="5">
    <source>
        <dbReference type="PROSITE" id="PS50132"/>
    </source>
</evidence>
<dbReference type="Pfam" id="PF22697">
    <property type="entry name" value="SOS1_NGEF_PH"/>
    <property type="match status" value="1"/>
</dbReference>
<dbReference type="SUPFAM" id="SSF50156">
    <property type="entry name" value="PDZ domain-like"/>
    <property type="match status" value="1"/>
</dbReference>
<dbReference type="SUPFAM" id="SSF49562">
    <property type="entry name" value="C2 domain (Calcium/lipid-binding domain, CaLB)"/>
    <property type="match status" value="1"/>
</dbReference>
<dbReference type="PROSITE" id="PS50106">
    <property type="entry name" value="PDZ"/>
    <property type="match status" value="1"/>
</dbReference>
<sequence length="1145" mass="127380">MHAHYSILKDHDDLDKRLHISVWNRDRTSRNEMIGCMSFLVGDLIGPNKQVNGWYQLLDEGRGFAENVPVPHSLVSMGSQSSLSSTVSAPPSVTKCYAVMLIRGPKGYGFKVTPSTPVYINEVTQGMPAHESELQVGDLIVEIDGTDVTKSNGDMVANMIKKKRESIHLLLQRTTCSMSPTQQLHFSLPLSSSQPYLAHTYTEALQSPSTSSNDGSNGHRSLMYVPRPIFSSQKVLVPTLGFQEKRRSSTGGLTQPIETMYYDSEQVHPHPPQWGRASSRDKVTLSRDWLLPEVPEETSQSSVGGVGGGGGGEGGREGERVPAQVLSTRRLSQQDDQNGGLLHSRHSLSQPSFETRSLSPIKLYKGDPNGTGGAGGGGRKFSNNSSLGSPSEEELEGGLYGLAMQSYASSRLIPGSVPPPSGLRSAKFSSTSVTSNDSAYITETDILSHHSSCDIRDKSLAMDTAQQHIYPASTGPGGAATNGMGSSGSYSDIAVEWDCLSKLEQKRQRAINSLIKCEKEFCDELMKGIKLYLTPLSSGVLSENSHRTIFMNIERMCDLSKYFLSNISARCVQWSGAMPSVPFYVENFADIYCGKLDLFKQIFSGYLRNSENSRKEIAVAFTIPEFKRIVQDPVIGDSLPSIYSFVEAGTEYLPKMSRLLVNISYVTPLHSEDHQYLVHIISSLLNILPPSCSDLCQNWMSEIRTMEKLKSTISFGNEIESFDLLSPPGRVLLHEDEIQIFWKKKKKKAFLLLFSDLLLVTKKSGRGLSVLEPPLALQDLTVNDINCGQEEFQVVSSDGSYSRLLRASSLQTKNQWMQKLRERVGGSIRVNSKPTGNPKAKDTIRQRELKNELFNERRSPFRVLPSSRQSEDSPIRTLNSNMSVTTGRPVQSPLAGSLFDVLPSKFVAKTEKKEVPSTQERTTKPVKLGRKESMSPKGRRSRFAFGRRWSTDSYNLSQEVTSDRERAVEKKKMRRRGESLSQPVAIDSISFIGLTNRGEAGSSRAKKKSKEELSLSKVSKAKVQQWGASFDNLLSDPIGIQLFERFLQKECSDENILFWKDCQKFKFAPKEKLQSEAERIFAEYIAHNAPNLVNIDHTVRDEIVSNMSSVTEATFDRACHTIYILMQRDSYSRFVKLPEFKAALL</sequence>
<dbReference type="Pfam" id="PF00595">
    <property type="entry name" value="PDZ"/>
    <property type="match status" value="1"/>
</dbReference>
<feature type="compositionally biased region" description="Polar residues" evidence="1">
    <location>
        <begin position="347"/>
        <end position="358"/>
    </location>
</feature>
<proteinExistence type="predicted"/>
<dbReference type="PROSITE" id="PS50010">
    <property type="entry name" value="DH_2"/>
    <property type="match status" value="1"/>
</dbReference>
<dbReference type="OrthoDB" id="6093183at2759"/>
<feature type="compositionally biased region" description="Gly residues" evidence="1">
    <location>
        <begin position="304"/>
        <end position="313"/>
    </location>
</feature>
<dbReference type="GO" id="GO:0005085">
    <property type="term" value="F:guanyl-nucleotide exchange factor activity"/>
    <property type="evidence" value="ECO:0007669"/>
    <property type="project" value="InterPro"/>
</dbReference>